<protein>
    <recommendedName>
        <fullName evidence="3">PAS fold-4 domain-containing protein</fullName>
    </recommendedName>
</protein>
<keyword evidence="2" id="KW-1185">Reference proteome</keyword>
<sequence>MPHPEREPLPMPSFEVDGELNILYASQAALSLFEPASNFLEIVDHDSRTKARRLLHPTSHLSHLELNLVDTSGHLLLFDVSQHWRMESGHAQITCWSKDDELLQVVEQLRRLQEQVQYGGTLIEAPPSPKPTVREDSLRTARMHVRTMRDLLHILRPTLVDAGKTAYVTLLEAELDQLEDLFR</sequence>
<dbReference type="Proteomes" id="UP000602284">
    <property type="component" value="Unassembled WGS sequence"/>
</dbReference>
<comment type="caution">
    <text evidence="1">The sequence shown here is derived from an EMBL/GenBank/DDBJ whole genome shotgun (WGS) entry which is preliminary data.</text>
</comment>
<gene>
    <name evidence="1" type="ORF">JJB07_07235</name>
</gene>
<organism evidence="1 2">
    <name type="scientific">Tumebacillus amylolyticus</name>
    <dbReference type="NCBI Taxonomy" id="2801339"/>
    <lineage>
        <taxon>Bacteria</taxon>
        <taxon>Bacillati</taxon>
        <taxon>Bacillota</taxon>
        <taxon>Bacilli</taxon>
        <taxon>Bacillales</taxon>
        <taxon>Alicyclobacillaceae</taxon>
        <taxon>Tumebacillus</taxon>
    </lineage>
</organism>
<reference evidence="1 2" key="1">
    <citation type="submission" date="2021-01" db="EMBL/GenBank/DDBJ databases">
        <title>Tumebacillus sp. strain ITR2 16S ribosomal RNA gene Genome sequencing and assembly.</title>
        <authorList>
            <person name="Kang M."/>
        </authorList>
    </citation>
    <scope>NUCLEOTIDE SEQUENCE [LARGE SCALE GENOMIC DNA]</scope>
    <source>
        <strain evidence="1 2">ITR2</strain>
    </source>
</reference>
<evidence type="ECO:0000313" key="1">
    <source>
        <dbReference type="EMBL" id="MBL0386437.1"/>
    </source>
</evidence>
<dbReference type="RefSeq" id="WP_201632952.1">
    <property type="nucleotide sequence ID" value="NZ_JAEQNB010000002.1"/>
</dbReference>
<dbReference type="EMBL" id="JAEQNB010000002">
    <property type="protein sequence ID" value="MBL0386437.1"/>
    <property type="molecule type" value="Genomic_DNA"/>
</dbReference>
<evidence type="ECO:0008006" key="3">
    <source>
        <dbReference type="Google" id="ProtNLM"/>
    </source>
</evidence>
<evidence type="ECO:0000313" key="2">
    <source>
        <dbReference type="Proteomes" id="UP000602284"/>
    </source>
</evidence>
<name>A0ABS1J870_9BACL</name>
<proteinExistence type="predicted"/>
<accession>A0ABS1J870</accession>